<reference evidence="2 3" key="1">
    <citation type="journal article" date="2011" name="Front. Microbiol.">
        <title>Genomic signatures of strain selection and enhancement in Bacillus atrophaeus var. globigii, a historical biowarfare simulant.</title>
        <authorList>
            <person name="Gibbons H.S."/>
            <person name="Broomall S.M."/>
            <person name="McNew L.A."/>
            <person name="Daligault H."/>
            <person name="Chapman C."/>
            <person name="Bruce D."/>
            <person name="Karavis M."/>
            <person name="Krepps M."/>
            <person name="McGregor P.A."/>
            <person name="Hong C."/>
            <person name="Park K.H."/>
            <person name="Akmal A."/>
            <person name="Feldman A."/>
            <person name="Lin J.S."/>
            <person name="Chang W.E."/>
            <person name="Higgs B.W."/>
            <person name="Demirev P."/>
            <person name="Lindquist J."/>
            <person name="Liem A."/>
            <person name="Fochler E."/>
            <person name="Read T.D."/>
            <person name="Tapia R."/>
            <person name="Johnson S."/>
            <person name="Bishop-Lilly K.A."/>
            <person name="Detter C."/>
            <person name="Han C."/>
            <person name="Sozhamannan S."/>
            <person name="Rosenzweig C.N."/>
            <person name="Skowronski E.W."/>
        </authorList>
    </citation>
    <scope>NUCLEOTIDE SEQUENCE [LARGE SCALE GENOMIC DNA]</scope>
    <source>
        <strain evidence="2 3">MLST1</strain>
    </source>
</reference>
<comment type="caution">
    <text evidence="2">The sequence shown here is derived from an EMBL/GenBank/DDBJ whole genome shotgun (WGS) entry which is preliminary data.</text>
</comment>
<dbReference type="Proteomes" id="UP000288293">
    <property type="component" value="Unassembled WGS sequence"/>
</dbReference>
<dbReference type="OrthoDB" id="6388981at2"/>
<proteinExistence type="predicted"/>
<feature type="compositionally biased region" description="Basic and acidic residues" evidence="1">
    <location>
        <begin position="48"/>
        <end position="61"/>
    </location>
</feature>
<evidence type="ECO:0000313" key="2">
    <source>
        <dbReference type="EMBL" id="RUO26180.1"/>
    </source>
</evidence>
<protein>
    <submittedName>
        <fullName evidence="2">Uncharacterized protein</fullName>
    </submittedName>
</protein>
<accession>A0A432W7V7</accession>
<name>A0A432W7V7_9GAMM</name>
<organism evidence="2 3">
    <name type="scientific">Aliidiomarina minuta</name>
    <dbReference type="NCBI Taxonomy" id="880057"/>
    <lineage>
        <taxon>Bacteria</taxon>
        <taxon>Pseudomonadati</taxon>
        <taxon>Pseudomonadota</taxon>
        <taxon>Gammaproteobacteria</taxon>
        <taxon>Alteromonadales</taxon>
        <taxon>Idiomarinaceae</taxon>
        <taxon>Aliidiomarina</taxon>
    </lineage>
</organism>
<dbReference type="EMBL" id="PIPL01000001">
    <property type="protein sequence ID" value="RUO26180.1"/>
    <property type="molecule type" value="Genomic_DNA"/>
</dbReference>
<keyword evidence="3" id="KW-1185">Reference proteome</keyword>
<feature type="compositionally biased region" description="Basic and acidic residues" evidence="1">
    <location>
        <begin position="87"/>
        <end position="97"/>
    </location>
</feature>
<evidence type="ECO:0000256" key="1">
    <source>
        <dbReference type="SAM" id="MobiDB-lite"/>
    </source>
</evidence>
<sequence>MANQDILFPLLPRNTQVDMKSTYGRITRVQKKPRSPAVSDEEDFDDTQEARVRQRLRDQSRQKQGPPEPSPVAEDPRKDEKDDDDDEHKGRNLDIFA</sequence>
<dbReference type="RefSeq" id="WP_126802995.1">
    <property type="nucleotide sequence ID" value="NZ_PIPL01000001.1"/>
</dbReference>
<gene>
    <name evidence="2" type="ORF">CWE09_05550</name>
</gene>
<feature type="region of interest" description="Disordered" evidence="1">
    <location>
        <begin position="15"/>
        <end position="97"/>
    </location>
</feature>
<evidence type="ECO:0000313" key="3">
    <source>
        <dbReference type="Proteomes" id="UP000288293"/>
    </source>
</evidence>
<dbReference type="AlphaFoldDB" id="A0A432W7V7"/>